<dbReference type="HOGENOM" id="CLU_2849830_0_0_1"/>
<accession>J3PJN8</accession>
<dbReference type="RefSeq" id="XP_009229906.1">
    <property type="nucleotide sequence ID" value="XM_009231642.1"/>
</dbReference>
<name>J3PJN8_GAET3</name>
<protein>
    <submittedName>
        <fullName evidence="1 2">Uncharacterized protein</fullName>
    </submittedName>
</protein>
<evidence type="ECO:0000313" key="1">
    <source>
        <dbReference type="EMBL" id="EJT68711.1"/>
    </source>
</evidence>
<dbReference type="EnsemblFungi" id="EJT68711">
    <property type="protein sequence ID" value="EJT68711"/>
    <property type="gene ID" value="GGTG_13725"/>
</dbReference>
<dbReference type="GeneID" id="20354183"/>
<reference evidence="2" key="5">
    <citation type="submission" date="2018-04" db="UniProtKB">
        <authorList>
            <consortium name="EnsemblFungi"/>
        </authorList>
    </citation>
    <scope>IDENTIFICATION</scope>
    <source>
        <strain evidence="2">R3-111a-1</strain>
    </source>
</reference>
<dbReference type="EMBL" id="GL385434">
    <property type="protein sequence ID" value="EJT68711.1"/>
    <property type="molecule type" value="Genomic_DNA"/>
</dbReference>
<dbReference type="AlphaFoldDB" id="J3PJN8"/>
<reference evidence="1" key="2">
    <citation type="submission" date="2010-07" db="EMBL/GenBank/DDBJ databases">
        <authorList>
            <consortium name="The Broad Institute Genome Sequencing Platform"/>
            <consortium name="Broad Institute Genome Sequencing Center for Infectious Disease"/>
            <person name="Ma L.-J."/>
            <person name="Dead R."/>
            <person name="Young S."/>
            <person name="Zeng Q."/>
            <person name="Koehrsen M."/>
            <person name="Alvarado L."/>
            <person name="Berlin A."/>
            <person name="Chapman S.B."/>
            <person name="Chen Z."/>
            <person name="Freedman E."/>
            <person name="Gellesch M."/>
            <person name="Goldberg J."/>
            <person name="Griggs A."/>
            <person name="Gujja S."/>
            <person name="Heilman E.R."/>
            <person name="Heiman D."/>
            <person name="Hepburn T."/>
            <person name="Howarth C."/>
            <person name="Jen D."/>
            <person name="Larson L."/>
            <person name="Mehta T."/>
            <person name="Neiman D."/>
            <person name="Pearson M."/>
            <person name="Roberts A."/>
            <person name="Saif S."/>
            <person name="Shea T."/>
            <person name="Shenoy N."/>
            <person name="Sisk P."/>
            <person name="Stolte C."/>
            <person name="Sykes S."/>
            <person name="Walk T."/>
            <person name="White J."/>
            <person name="Yandava C."/>
            <person name="Haas B."/>
            <person name="Nusbaum C."/>
            <person name="Birren B."/>
        </authorList>
    </citation>
    <scope>NUCLEOTIDE SEQUENCE</scope>
    <source>
        <strain evidence="1">R3-111a-1</strain>
    </source>
</reference>
<dbReference type="VEuPathDB" id="FungiDB:GGTG_13725"/>
<dbReference type="Proteomes" id="UP000006039">
    <property type="component" value="Unassembled WGS sequence"/>
</dbReference>
<evidence type="ECO:0000313" key="2">
    <source>
        <dbReference type="EnsemblFungi" id="EJT68711"/>
    </source>
</evidence>
<reference evidence="3" key="1">
    <citation type="submission" date="2010-07" db="EMBL/GenBank/DDBJ databases">
        <title>The genome sequence of Gaeumannomyces graminis var. tritici strain R3-111a-1.</title>
        <authorList>
            <consortium name="The Broad Institute Genome Sequencing Platform"/>
            <person name="Ma L.-J."/>
            <person name="Dead R."/>
            <person name="Young S."/>
            <person name="Zeng Q."/>
            <person name="Koehrsen M."/>
            <person name="Alvarado L."/>
            <person name="Berlin A."/>
            <person name="Chapman S.B."/>
            <person name="Chen Z."/>
            <person name="Freedman E."/>
            <person name="Gellesch M."/>
            <person name="Goldberg J."/>
            <person name="Griggs A."/>
            <person name="Gujja S."/>
            <person name="Heilman E.R."/>
            <person name="Heiman D."/>
            <person name="Hepburn T."/>
            <person name="Howarth C."/>
            <person name="Jen D."/>
            <person name="Larson L."/>
            <person name="Mehta T."/>
            <person name="Neiman D."/>
            <person name="Pearson M."/>
            <person name="Roberts A."/>
            <person name="Saif S."/>
            <person name="Shea T."/>
            <person name="Shenoy N."/>
            <person name="Sisk P."/>
            <person name="Stolte C."/>
            <person name="Sykes S."/>
            <person name="Walk T."/>
            <person name="White J."/>
            <person name="Yandava C."/>
            <person name="Haas B."/>
            <person name="Nusbaum C."/>
            <person name="Birren B."/>
        </authorList>
    </citation>
    <scope>NUCLEOTIDE SEQUENCE [LARGE SCALE GENOMIC DNA]</scope>
    <source>
        <strain evidence="3">R3-111a-1</strain>
    </source>
</reference>
<sequence>MLLTMANSLVADEYCWVALTCLDVDKLMPLGEQSIFLIDAYSSVLHVTCDPLMLQLIRNLVAVPA</sequence>
<evidence type="ECO:0000313" key="3">
    <source>
        <dbReference type="Proteomes" id="UP000006039"/>
    </source>
</evidence>
<reference evidence="1" key="3">
    <citation type="submission" date="2010-09" db="EMBL/GenBank/DDBJ databases">
        <title>Annotation of Gaeumannomyces graminis var. tritici R3-111a-1.</title>
        <authorList>
            <consortium name="The Broad Institute Genome Sequencing Platform"/>
            <person name="Ma L.-J."/>
            <person name="Dead R."/>
            <person name="Young S.K."/>
            <person name="Zeng Q."/>
            <person name="Gargeya S."/>
            <person name="Fitzgerald M."/>
            <person name="Haas B."/>
            <person name="Abouelleil A."/>
            <person name="Alvarado L."/>
            <person name="Arachchi H.M."/>
            <person name="Berlin A."/>
            <person name="Brown A."/>
            <person name="Chapman S.B."/>
            <person name="Chen Z."/>
            <person name="Dunbar C."/>
            <person name="Freedman E."/>
            <person name="Gearin G."/>
            <person name="Gellesch M."/>
            <person name="Goldberg J."/>
            <person name="Griggs A."/>
            <person name="Gujja S."/>
            <person name="Heiman D."/>
            <person name="Howarth C."/>
            <person name="Larson L."/>
            <person name="Lui A."/>
            <person name="MacDonald P.J.P."/>
            <person name="Mehta T."/>
            <person name="Montmayeur A."/>
            <person name="Murphy C."/>
            <person name="Neiman D."/>
            <person name="Pearson M."/>
            <person name="Priest M."/>
            <person name="Roberts A."/>
            <person name="Saif S."/>
            <person name="Shea T."/>
            <person name="Shenoy N."/>
            <person name="Sisk P."/>
            <person name="Stolte C."/>
            <person name="Sykes S."/>
            <person name="Yandava C."/>
            <person name="Wortman J."/>
            <person name="Nusbaum C."/>
            <person name="Birren B."/>
        </authorList>
    </citation>
    <scope>NUCLEOTIDE SEQUENCE</scope>
    <source>
        <strain evidence="1">R3-111a-1</strain>
    </source>
</reference>
<proteinExistence type="predicted"/>
<keyword evidence="3" id="KW-1185">Reference proteome</keyword>
<reference evidence="2" key="4">
    <citation type="journal article" date="2015" name="G3 (Bethesda)">
        <title>Genome sequences of three phytopathogenic species of the Magnaporthaceae family of fungi.</title>
        <authorList>
            <person name="Okagaki L.H."/>
            <person name="Nunes C.C."/>
            <person name="Sailsbery J."/>
            <person name="Clay B."/>
            <person name="Brown D."/>
            <person name="John T."/>
            <person name="Oh Y."/>
            <person name="Young N."/>
            <person name="Fitzgerald M."/>
            <person name="Haas B.J."/>
            <person name="Zeng Q."/>
            <person name="Young S."/>
            <person name="Adiconis X."/>
            <person name="Fan L."/>
            <person name="Levin J.Z."/>
            <person name="Mitchell T.K."/>
            <person name="Okubara P.A."/>
            <person name="Farman M.L."/>
            <person name="Kohn L.M."/>
            <person name="Birren B."/>
            <person name="Ma L.-J."/>
            <person name="Dean R.A."/>
        </authorList>
    </citation>
    <scope>NUCLEOTIDE SEQUENCE</scope>
    <source>
        <strain evidence="2">R3-111a-1</strain>
    </source>
</reference>
<organism evidence="1">
    <name type="scientific">Gaeumannomyces tritici (strain R3-111a-1)</name>
    <name type="common">Wheat and barley take-all root rot fungus</name>
    <name type="synonym">Gaeumannomyces graminis var. tritici</name>
    <dbReference type="NCBI Taxonomy" id="644352"/>
    <lineage>
        <taxon>Eukaryota</taxon>
        <taxon>Fungi</taxon>
        <taxon>Dikarya</taxon>
        <taxon>Ascomycota</taxon>
        <taxon>Pezizomycotina</taxon>
        <taxon>Sordariomycetes</taxon>
        <taxon>Sordariomycetidae</taxon>
        <taxon>Magnaporthales</taxon>
        <taxon>Magnaporthaceae</taxon>
        <taxon>Gaeumannomyces</taxon>
    </lineage>
</organism>
<gene>
    <name evidence="2" type="primary">20354183</name>
    <name evidence="1" type="ORF">GGTG_13725</name>
</gene>